<dbReference type="Gene3D" id="3.10.50.40">
    <property type="match status" value="1"/>
</dbReference>
<keyword evidence="7 15" id="KW-0472">Membrane</keyword>
<proteinExistence type="inferred from homology"/>
<sequence length="652" mass="70942">MEADQSSLAPFKVAAYSEPRHFSIPDCLVQFGDRQYEDIMAAGMKKLSNTFVWILMGMLIIGLAGFGAVNFTGSVSSVAVVGDQEVSVDDYARELQREQRALEAQTGQRIPIAQMTALGMDRVVLGRLIAIAALDQESSDLGLSIGDQNLFDEISRIPAFQDGTGAFNRDTYQYALDNIGLTEAAFEADLRRESARTLVQGAIMAGTEMPDTLRDTLTSYVGARRSFDWLTVSKDSVALTAVEPSEDQLRAFYDANIDQFTLPRTKVITYAALRPDALVDEIEIDDAALEKLFNDRSAEYQVPERRLVERLVFADRDAADSAKAQLDINGTTFDALVADRGLSLQDVDLGDVTMGDLGSAGQDVFAAQVGDVVGPLDSDLGPALFRINGRLEARVTSLEDVKDELRAELATDRARRLIETRAEEINDMLAGGATLEELIDEPGMELGKVDWHSGSTDGIAAYDGFRQAASAVTAEDFPEVAFLEDGSLFAIRLDEELDPRPEPFADAQDKLRTAWQTKRLQDALKAEAERLADMLRNGEDLPEGIELTSETGLTRAAYIDAAPQQLMARVFDLAEGEVAVVSDDTATVVVRLTETLPVADTPEMAALAEAMGTQLDQALAQALFEAFVQDAQTRAAPRIDPQALNAVQANFQ</sequence>
<dbReference type="InterPro" id="IPR000297">
    <property type="entry name" value="PPIase_PpiC"/>
</dbReference>
<evidence type="ECO:0000256" key="11">
    <source>
        <dbReference type="ARBA" id="ARBA00038408"/>
    </source>
</evidence>
<accession>A0ABM6PDF1</accession>
<evidence type="ECO:0000256" key="9">
    <source>
        <dbReference type="ARBA" id="ARBA00030642"/>
    </source>
</evidence>
<dbReference type="Pfam" id="PF13624">
    <property type="entry name" value="SurA_N_3"/>
    <property type="match status" value="1"/>
</dbReference>
<keyword evidence="6 15" id="KW-1133">Transmembrane helix</keyword>
<dbReference type="InterPro" id="IPR027304">
    <property type="entry name" value="Trigger_fact/SurA_dom_sf"/>
</dbReference>
<keyword evidence="8" id="KW-0143">Chaperone</keyword>
<evidence type="ECO:0000256" key="2">
    <source>
        <dbReference type="ARBA" id="ARBA00018370"/>
    </source>
</evidence>
<evidence type="ECO:0000256" key="7">
    <source>
        <dbReference type="ARBA" id="ARBA00023136"/>
    </source>
</evidence>
<comment type="subcellular location">
    <subcellularLocation>
        <location evidence="1">Cell inner membrane</location>
        <topology evidence="1">Single-pass type II membrane protein</topology>
        <orientation evidence="1">Periplasmic side</orientation>
    </subcellularLocation>
</comment>
<organism evidence="17 18">
    <name type="scientific">Phaeobacter piscinae</name>
    <dbReference type="NCBI Taxonomy" id="1580596"/>
    <lineage>
        <taxon>Bacteria</taxon>
        <taxon>Pseudomonadati</taxon>
        <taxon>Pseudomonadota</taxon>
        <taxon>Alphaproteobacteria</taxon>
        <taxon>Rhodobacterales</taxon>
        <taxon>Roseobacteraceae</taxon>
        <taxon>Phaeobacter</taxon>
    </lineage>
</organism>
<keyword evidence="5 15" id="KW-0812">Transmembrane</keyword>
<comment type="similarity">
    <text evidence="11">Belongs to the PpiD chaperone family.</text>
</comment>
<protein>
    <recommendedName>
        <fullName evidence="2">Parvulin-like PPIase</fullName>
    </recommendedName>
    <alternativeName>
        <fullName evidence="9">Peptidyl-prolyl cis-trans isomerase plp</fullName>
    </alternativeName>
    <alternativeName>
        <fullName evidence="12">Periplasmic chaperone PpiD</fullName>
    </alternativeName>
    <alternativeName>
        <fullName evidence="13">Periplasmic folding chaperone</fullName>
    </alternativeName>
    <alternativeName>
        <fullName evidence="10">Rotamase plp</fullName>
    </alternativeName>
</protein>
<evidence type="ECO:0000256" key="5">
    <source>
        <dbReference type="ARBA" id="ARBA00022692"/>
    </source>
</evidence>
<feature type="domain" description="PpiC" evidence="16">
    <location>
        <begin position="284"/>
        <end position="403"/>
    </location>
</feature>
<evidence type="ECO:0000256" key="6">
    <source>
        <dbReference type="ARBA" id="ARBA00022989"/>
    </source>
</evidence>
<evidence type="ECO:0000259" key="16">
    <source>
        <dbReference type="Pfam" id="PF13145"/>
    </source>
</evidence>
<dbReference type="InterPro" id="IPR046357">
    <property type="entry name" value="PPIase_dom_sf"/>
</dbReference>
<dbReference type="PANTHER" id="PTHR47529:SF1">
    <property type="entry name" value="PERIPLASMIC CHAPERONE PPID"/>
    <property type="match status" value="1"/>
</dbReference>
<dbReference type="InterPro" id="IPR052029">
    <property type="entry name" value="PpiD_chaperone"/>
</dbReference>
<evidence type="ECO:0000256" key="8">
    <source>
        <dbReference type="ARBA" id="ARBA00023186"/>
    </source>
</evidence>
<feature type="coiled-coil region" evidence="14">
    <location>
        <begin position="388"/>
        <end position="415"/>
    </location>
</feature>
<keyword evidence="14" id="KW-0175">Coiled coil</keyword>
<reference evidence="17 18" key="3">
    <citation type="journal article" date="2017" name="Int. J. Syst. Evol. Microbiol.">
        <title>Adaptation of Surface-Associated Bacteria to the Open Ocean: A Genomically Distinct Subpopulation of Phaeobacter gallaeciensis Colonizes Pacific Mesozooplankton.</title>
        <authorList>
            <person name="Freese H.M."/>
            <person name="Methner A."/>
            <person name="Overmann J."/>
        </authorList>
    </citation>
    <scope>NUCLEOTIDE SEQUENCE [LARGE SCALE GENOMIC DNA]</scope>
    <source>
        <strain evidence="17 18">P36</strain>
    </source>
</reference>
<evidence type="ECO:0000313" key="18">
    <source>
        <dbReference type="Proteomes" id="UP000218891"/>
    </source>
</evidence>
<evidence type="ECO:0000313" key="17">
    <source>
        <dbReference type="EMBL" id="ATG35749.1"/>
    </source>
</evidence>
<dbReference type="Pfam" id="PF13145">
    <property type="entry name" value="Rotamase_2"/>
    <property type="match status" value="1"/>
</dbReference>
<keyword evidence="4" id="KW-0997">Cell inner membrane</keyword>
<keyword evidence="17" id="KW-0413">Isomerase</keyword>
<evidence type="ECO:0000256" key="12">
    <source>
        <dbReference type="ARBA" id="ARBA00040743"/>
    </source>
</evidence>
<dbReference type="Gene3D" id="1.10.4030.10">
    <property type="entry name" value="Porin chaperone SurA, peptide-binding domain"/>
    <property type="match status" value="1"/>
</dbReference>
<reference evidence="17 18" key="2">
    <citation type="journal article" date="2017" name="Genome Biol. Evol.">
        <title>Trajectories and Drivers of Genome Evolution in Surface-Associated Marine Phaeobacter.</title>
        <authorList>
            <person name="Freese H.M."/>
            <person name="Sikorski J."/>
            <person name="Bunk B."/>
            <person name="Scheuner C."/>
            <person name="Meier-Kolthoff J.P."/>
            <person name="Sproer C."/>
            <person name="Gram L."/>
            <person name="Overmann J."/>
        </authorList>
    </citation>
    <scope>NUCLEOTIDE SEQUENCE [LARGE SCALE GENOMIC DNA]</scope>
    <source>
        <strain evidence="17 18">P36</strain>
    </source>
</reference>
<dbReference type="GO" id="GO:0016853">
    <property type="term" value="F:isomerase activity"/>
    <property type="evidence" value="ECO:0007669"/>
    <property type="project" value="UniProtKB-KW"/>
</dbReference>
<evidence type="ECO:0000256" key="15">
    <source>
        <dbReference type="SAM" id="Phobius"/>
    </source>
</evidence>
<dbReference type="Proteomes" id="UP000218891">
    <property type="component" value="Chromosome"/>
</dbReference>
<dbReference type="SUPFAM" id="SSF109998">
    <property type="entry name" value="Triger factor/SurA peptide-binding domain-like"/>
    <property type="match status" value="1"/>
</dbReference>
<dbReference type="SUPFAM" id="SSF54534">
    <property type="entry name" value="FKBP-like"/>
    <property type="match status" value="1"/>
</dbReference>
<reference evidence="17 18" key="4">
    <citation type="journal article" date="2018" name="Environ. Microbiol. Rep.">
        <title>Phylogenetic distribution of roseobacticides in the Roseobacter group and their effect on microalgae.</title>
        <authorList>
            <person name="Sonnenschein E.C."/>
            <person name="Phippen C.B."/>
            <person name="Bentzon-Tilia M."/>
            <person name="Rasmussen S.A."/>
            <person name="Nielsen K.F."/>
            <person name="Gram L."/>
        </authorList>
    </citation>
    <scope>NUCLEOTIDE SEQUENCE [LARGE SCALE GENOMIC DNA]</scope>
    <source>
        <strain evidence="17 18">P36</strain>
    </source>
</reference>
<evidence type="ECO:0000256" key="4">
    <source>
        <dbReference type="ARBA" id="ARBA00022519"/>
    </source>
</evidence>
<evidence type="ECO:0000256" key="10">
    <source>
        <dbReference type="ARBA" id="ARBA00031484"/>
    </source>
</evidence>
<evidence type="ECO:0000256" key="1">
    <source>
        <dbReference type="ARBA" id="ARBA00004382"/>
    </source>
</evidence>
<feature type="transmembrane region" description="Helical" evidence="15">
    <location>
        <begin position="50"/>
        <end position="69"/>
    </location>
</feature>
<dbReference type="PANTHER" id="PTHR47529">
    <property type="entry name" value="PEPTIDYL-PROLYL CIS-TRANS ISOMERASE D"/>
    <property type="match status" value="1"/>
</dbReference>
<evidence type="ECO:0000256" key="14">
    <source>
        <dbReference type="SAM" id="Coils"/>
    </source>
</evidence>
<evidence type="ECO:0000256" key="13">
    <source>
        <dbReference type="ARBA" id="ARBA00042775"/>
    </source>
</evidence>
<gene>
    <name evidence="17" type="ORF">PhaeoP36_01607</name>
</gene>
<dbReference type="EMBL" id="CP010643">
    <property type="protein sequence ID" value="ATG35749.1"/>
    <property type="molecule type" value="Genomic_DNA"/>
</dbReference>
<name>A0ABM6PDF1_9RHOB</name>
<evidence type="ECO:0000256" key="3">
    <source>
        <dbReference type="ARBA" id="ARBA00022475"/>
    </source>
</evidence>
<keyword evidence="3" id="KW-1003">Cell membrane</keyword>
<reference evidence="17 18" key="1">
    <citation type="journal article" date="2017" name="Front. Microbiol.">
        <title>Phaeobacter piscinae sp. nov., a species of the Roseobacter group and potential aquaculture probiont.</title>
        <authorList>
            <person name="Sonnenschein E.C."/>
            <person name="Phippen C.B.W."/>
            <person name="Nielsen K.F."/>
            <person name="Mateiu R.V."/>
            <person name="Melchiorsen J."/>
            <person name="Gram L."/>
            <person name="Overmann J."/>
            <person name="Freese H.M."/>
        </authorList>
    </citation>
    <scope>NUCLEOTIDE SEQUENCE [LARGE SCALE GENOMIC DNA]</scope>
    <source>
        <strain evidence="17 18">P36</strain>
    </source>
</reference>
<keyword evidence="18" id="KW-1185">Reference proteome</keyword>